<protein>
    <submittedName>
        <fullName evidence="2">Uncharacterized protein</fullName>
    </submittedName>
</protein>
<evidence type="ECO:0000313" key="2">
    <source>
        <dbReference type="EMBL" id="MCI26145.1"/>
    </source>
</evidence>
<accession>A0A392QSC1</accession>
<reference evidence="2 3" key="1">
    <citation type="journal article" date="2018" name="Front. Plant Sci.">
        <title>Red Clover (Trifolium pratense) and Zigzag Clover (T. medium) - A Picture of Genomic Similarities and Differences.</title>
        <authorList>
            <person name="Dluhosova J."/>
            <person name="Istvanek J."/>
            <person name="Nedelnik J."/>
            <person name="Repkova J."/>
        </authorList>
    </citation>
    <scope>NUCLEOTIDE SEQUENCE [LARGE SCALE GENOMIC DNA]</scope>
    <source>
        <strain evidence="3">cv. 10/8</strain>
        <tissue evidence="2">Leaf</tissue>
    </source>
</reference>
<dbReference type="Proteomes" id="UP000265520">
    <property type="component" value="Unassembled WGS sequence"/>
</dbReference>
<keyword evidence="1" id="KW-0175">Coiled coil</keyword>
<proteinExistence type="predicted"/>
<evidence type="ECO:0000256" key="1">
    <source>
        <dbReference type="SAM" id="Coils"/>
    </source>
</evidence>
<comment type="caution">
    <text evidence="2">The sequence shown here is derived from an EMBL/GenBank/DDBJ whole genome shotgun (WGS) entry which is preliminary data.</text>
</comment>
<dbReference type="AlphaFoldDB" id="A0A392QSC1"/>
<evidence type="ECO:0000313" key="3">
    <source>
        <dbReference type="Proteomes" id="UP000265520"/>
    </source>
</evidence>
<name>A0A392QSC1_9FABA</name>
<sequence>SLVDDLRGYSWRLSWPEAHFLRSLLRLREELVDRAPVISSVGGVEQRYHKAKSAIFDQSWFVEESIRMHENTLAAYFHEEEVCDARVLELRNELAKLKEQKKEIQLGIREDVGNLLKRRKIQLELKSKVANLGGTLERLMEDLDVVKACKLNIESMCYEVEEAAKFL</sequence>
<dbReference type="EMBL" id="LXQA010151567">
    <property type="protein sequence ID" value="MCI26145.1"/>
    <property type="molecule type" value="Genomic_DNA"/>
</dbReference>
<keyword evidence="3" id="KW-1185">Reference proteome</keyword>
<organism evidence="2 3">
    <name type="scientific">Trifolium medium</name>
    <dbReference type="NCBI Taxonomy" id="97028"/>
    <lineage>
        <taxon>Eukaryota</taxon>
        <taxon>Viridiplantae</taxon>
        <taxon>Streptophyta</taxon>
        <taxon>Embryophyta</taxon>
        <taxon>Tracheophyta</taxon>
        <taxon>Spermatophyta</taxon>
        <taxon>Magnoliopsida</taxon>
        <taxon>eudicotyledons</taxon>
        <taxon>Gunneridae</taxon>
        <taxon>Pentapetalae</taxon>
        <taxon>rosids</taxon>
        <taxon>fabids</taxon>
        <taxon>Fabales</taxon>
        <taxon>Fabaceae</taxon>
        <taxon>Papilionoideae</taxon>
        <taxon>50 kb inversion clade</taxon>
        <taxon>NPAAA clade</taxon>
        <taxon>Hologalegina</taxon>
        <taxon>IRL clade</taxon>
        <taxon>Trifolieae</taxon>
        <taxon>Trifolium</taxon>
    </lineage>
</organism>
<feature type="non-terminal residue" evidence="2">
    <location>
        <position position="1"/>
    </location>
</feature>
<feature type="coiled-coil region" evidence="1">
    <location>
        <begin position="80"/>
        <end position="107"/>
    </location>
</feature>